<organism evidence="1 2">
    <name type="scientific">Stenotrophomonas humi</name>
    <dbReference type="NCBI Taxonomy" id="405444"/>
    <lineage>
        <taxon>Bacteria</taxon>
        <taxon>Pseudomonadati</taxon>
        <taxon>Pseudomonadota</taxon>
        <taxon>Gammaproteobacteria</taxon>
        <taxon>Lysobacterales</taxon>
        <taxon>Lysobacteraceae</taxon>
        <taxon>Stenotrophomonas</taxon>
    </lineage>
</organism>
<dbReference type="PATRIC" id="fig|405444.3.peg.3748"/>
<reference evidence="1 2" key="1">
    <citation type="submission" date="2015-05" db="EMBL/GenBank/DDBJ databases">
        <title>Genome sequencing and analysis of members of genus Stenotrophomonas.</title>
        <authorList>
            <person name="Patil P.P."/>
            <person name="Midha S."/>
            <person name="Patil P.B."/>
        </authorList>
    </citation>
    <scope>NUCLEOTIDE SEQUENCE [LARGE SCALE GENOMIC DNA]</scope>
    <source>
        <strain evidence="1 2">DSM 18929</strain>
    </source>
</reference>
<accession>A0A0R0CGL9</accession>
<gene>
    <name evidence="1" type="ORF">ABB26_05180</name>
</gene>
<protein>
    <submittedName>
        <fullName evidence="1">Uncharacterized protein</fullName>
    </submittedName>
</protein>
<dbReference type="STRING" id="405444.ABB26_05180"/>
<evidence type="ECO:0000313" key="2">
    <source>
        <dbReference type="Proteomes" id="UP000050864"/>
    </source>
</evidence>
<comment type="caution">
    <text evidence="1">The sequence shown here is derived from an EMBL/GenBank/DDBJ whole genome shotgun (WGS) entry which is preliminary data.</text>
</comment>
<keyword evidence="2" id="KW-1185">Reference proteome</keyword>
<proteinExistence type="predicted"/>
<name>A0A0R0CGL9_9GAMM</name>
<evidence type="ECO:0000313" key="1">
    <source>
        <dbReference type="EMBL" id="KRG65198.1"/>
    </source>
</evidence>
<dbReference type="AlphaFoldDB" id="A0A0R0CGL9"/>
<dbReference type="EMBL" id="LDJI01000009">
    <property type="protein sequence ID" value="KRG65198.1"/>
    <property type="molecule type" value="Genomic_DNA"/>
</dbReference>
<dbReference type="Proteomes" id="UP000050864">
    <property type="component" value="Unassembled WGS sequence"/>
</dbReference>
<sequence>MTMFLSNSKSPAQKRKRMKFGAWLHKLQTKKRRIARPGFIVDEASMTVIGRAVAPFLPNVRGMRYEKGKLIPRHS</sequence>